<evidence type="ECO:0000259" key="12">
    <source>
        <dbReference type="PROSITE" id="PS51434"/>
    </source>
</evidence>
<feature type="region of interest" description="Disordered" evidence="11">
    <location>
        <begin position="752"/>
        <end position="775"/>
    </location>
</feature>
<dbReference type="Pfam" id="PF04096">
    <property type="entry name" value="Nucleoporin2"/>
    <property type="match status" value="1"/>
</dbReference>
<dbReference type="FunFam" id="3.30.1610.10:FF:000003">
    <property type="entry name" value="Nucleoporin SONB, putative"/>
    <property type="match status" value="1"/>
</dbReference>
<dbReference type="InterPro" id="IPR036903">
    <property type="entry name" value="Nup98_auto-Pept-S59_dom_sf"/>
</dbReference>
<evidence type="ECO:0000256" key="2">
    <source>
        <dbReference type="ARBA" id="ARBA00008926"/>
    </source>
</evidence>
<evidence type="ECO:0000313" key="13">
    <source>
        <dbReference type="EMBL" id="KAF2089518.1"/>
    </source>
</evidence>
<reference evidence="13" key="1">
    <citation type="journal article" date="2020" name="Stud. Mycol.">
        <title>101 Dothideomycetes genomes: a test case for predicting lifestyles and emergence of pathogens.</title>
        <authorList>
            <person name="Haridas S."/>
            <person name="Albert R."/>
            <person name="Binder M."/>
            <person name="Bloem J."/>
            <person name="Labutti K."/>
            <person name="Salamov A."/>
            <person name="Andreopoulos B."/>
            <person name="Baker S."/>
            <person name="Barry K."/>
            <person name="Bills G."/>
            <person name="Bluhm B."/>
            <person name="Cannon C."/>
            <person name="Castanera R."/>
            <person name="Culley D."/>
            <person name="Daum C."/>
            <person name="Ezra D."/>
            <person name="Gonzalez J."/>
            <person name="Henrissat B."/>
            <person name="Kuo A."/>
            <person name="Liang C."/>
            <person name="Lipzen A."/>
            <person name="Lutzoni F."/>
            <person name="Magnuson J."/>
            <person name="Mondo S."/>
            <person name="Nolan M."/>
            <person name="Ohm R."/>
            <person name="Pangilinan J."/>
            <person name="Park H.-J."/>
            <person name="Ramirez L."/>
            <person name="Alfaro M."/>
            <person name="Sun H."/>
            <person name="Tritt A."/>
            <person name="Yoshinaga Y."/>
            <person name="Zwiers L.-H."/>
            <person name="Turgeon B."/>
            <person name="Goodwin S."/>
            <person name="Spatafora J."/>
            <person name="Crous P."/>
            <person name="Grigoriev I."/>
        </authorList>
    </citation>
    <scope>NUCLEOTIDE SEQUENCE</scope>
    <source>
        <strain evidence="13">CBS 121410</strain>
    </source>
</reference>
<dbReference type="Pfam" id="PF12110">
    <property type="entry name" value="Nup96"/>
    <property type="match status" value="1"/>
</dbReference>
<dbReference type="SUPFAM" id="SSF82215">
    <property type="entry name" value="C-terminal autoproteolytic domain of nucleoporin nup98"/>
    <property type="match status" value="1"/>
</dbReference>
<evidence type="ECO:0000256" key="5">
    <source>
        <dbReference type="ARBA" id="ARBA00022813"/>
    </source>
</evidence>
<feature type="region of interest" description="Disordered" evidence="11">
    <location>
        <begin position="477"/>
        <end position="503"/>
    </location>
</feature>
<feature type="region of interest" description="Disordered" evidence="11">
    <location>
        <begin position="647"/>
        <end position="726"/>
    </location>
</feature>
<feature type="region of interest" description="Disordered" evidence="11">
    <location>
        <begin position="419"/>
        <end position="441"/>
    </location>
</feature>
<feature type="compositionally biased region" description="Polar residues" evidence="11">
    <location>
        <begin position="689"/>
        <end position="702"/>
    </location>
</feature>
<organism evidence="13 14">
    <name type="scientific">Saccharata proteae CBS 121410</name>
    <dbReference type="NCBI Taxonomy" id="1314787"/>
    <lineage>
        <taxon>Eukaryota</taxon>
        <taxon>Fungi</taxon>
        <taxon>Dikarya</taxon>
        <taxon>Ascomycota</taxon>
        <taxon>Pezizomycotina</taxon>
        <taxon>Dothideomycetes</taxon>
        <taxon>Dothideomycetes incertae sedis</taxon>
        <taxon>Botryosphaeriales</taxon>
        <taxon>Saccharataceae</taxon>
        <taxon>Saccharata</taxon>
    </lineage>
</organism>
<keyword evidence="10" id="KW-0539">Nucleus</keyword>
<feature type="compositionally biased region" description="Low complexity" evidence="11">
    <location>
        <begin position="190"/>
        <end position="239"/>
    </location>
</feature>
<dbReference type="GO" id="GO:0006606">
    <property type="term" value="P:protein import into nucleus"/>
    <property type="evidence" value="ECO:0007669"/>
    <property type="project" value="TreeGrafter"/>
</dbReference>
<evidence type="ECO:0000256" key="6">
    <source>
        <dbReference type="ARBA" id="ARBA00022816"/>
    </source>
</evidence>
<keyword evidence="7" id="KW-0653">Protein transport</keyword>
<protein>
    <recommendedName>
        <fullName evidence="12">Peptidase S59 domain-containing protein</fullName>
    </recommendedName>
</protein>
<keyword evidence="9" id="KW-0906">Nuclear pore complex</keyword>
<evidence type="ECO:0000256" key="11">
    <source>
        <dbReference type="SAM" id="MobiDB-lite"/>
    </source>
</evidence>
<feature type="compositionally biased region" description="Polar residues" evidence="11">
    <location>
        <begin position="480"/>
        <end position="496"/>
    </location>
</feature>
<evidence type="ECO:0000256" key="3">
    <source>
        <dbReference type="ARBA" id="ARBA00022448"/>
    </source>
</evidence>
<dbReference type="PANTHER" id="PTHR23198">
    <property type="entry name" value="NUCLEOPORIN"/>
    <property type="match status" value="1"/>
</dbReference>
<dbReference type="GO" id="GO:0017056">
    <property type="term" value="F:structural constituent of nuclear pore"/>
    <property type="evidence" value="ECO:0007669"/>
    <property type="project" value="InterPro"/>
</dbReference>
<dbReference type="Pfam" id="PF13634">
    <property type="entry name" value="Nucleoporin_FG"/>
    <property type="match status" value="1"/>
</dbReference>
<feature type="region of interest" description="Disordered" evidence="11">
    <location>
        <begin position="898"/>
        <end position="923"/>
    </location>
</feature>
<keyword evidence="3" id="KW-0813">Transport</keyword>
<keyword evidence="5" id="KW-0068">Autocatalytic cleavage</keyword>
<keyword evidence="6" id="KW-0509">mRNA transport</keyword>
<dbReference type="GO" id="GO:0034398">
    <property type="term" value="P:telomere tethering at nuclear periphery"/>
    <property type="evidence" value="ECO:0007669"/>
    <property type="project" value="TreeGrafter"/>
</dbReference>
<dbReference type="PANTHER" id="PTHR23198:SF6">
    <property type="entry name" value="NUCLEAR PORE COMPLEX PROTEIN NUP98-NUP96"/>
    <property type="match status" value="1"/>
</dbReference>
<comment type="similarity">
    <text evidence="2">Belongs to the nucleoporin GLFG family.</text>
</comment>
<evidence type="ECO:0000256" key="9">
    <source>
        <dbReference type="ARBA" id="ARBA00023132"/>
    </source>
</evidence>
<accession>A0A6A5YCT8</accession>
<feature type="compositionally biased region" description="Polar residues" evidence="11">
    <location>
        <begin position="419"/>
        <end position="436"/>
    </location>
</feature>
<evidence type="ECO:0000256" key="7">
    <source>
        <dbReference type="ARBA" id="ARBA00022927"/>
    </source>
</evidence>
<dbReference type="Proteomes" id="UP000799776">
    <property type="component" value="Unassembled WGS sequence"/>
</dbReference>
<evidence type="ECO:0000313" key="14">
    <source>
        <dbReference type="Proteomes" id="UP000799776"/>
    </source>
</evidence>
<dbReference type="GO" id="GO:0008139">
    <property type="term" value="F:nuclear localization sequence binding"/>
    <property type="evidence" value="ECO:0007669"/>
    <property type="project" value="TreeGrafter"/>
</dbReference>
<evidence type="ECO:0000256" key="1">
    <source>
        <dbReference type="ARBA" id="ARBA00004567"/>
    </source>
</evidence>
<feature type="region of interest" description="Disordered" evidence="11">
    <location>
        <begin position="136"/>
        <end position="251"/>
    </location>
</feature>
<feature type="compositionally biased region" description="Gly residues" evidence="11">
    <location>
        <begin position="136"/>
        <end position="145"/>
    </location>
</feature>
<dbReference type="GO" id="GO:0003723">
    <property type="term" value="F:RNA binding"/>
    <property type="evidence" value="ECO:0007669"/>
    <property type="project" value="TreeGrafter"/>
</dbReference>
<dbReference type="OrthoDB" id="3797628at2759"/>
<keyword evidence="8" id="KW-0811">Translocation</keyword>
<dbReference type="GO" id="GO:0006405">
    <property type="term" value="P:RNA export from nucleus"/>
    <property type="evidence" value="ECO:0007669"/>
    <property type="project" value="TreeGrafter"/>
</dbReference>
<evidence type="ECO:0000256" key="10">
    <source>
        <dbReference type="ARBA" id="ARBA00023242"/>
    </source>
</evidence>
<evidence type="ECO:0000256" key="4">
    <source>
        <dbReference type="ARBA" id="ARBA00022737"/>
    </source>
</evidence>
<evidence type="ECO:0000256" key="8">
    <source>
        <dbReference type="ARBA" id="ARBA00023010"/>
    </source>
</evidence>
<proteinExistence type="inferred from homology"/>
<dbReference type="Gene3D" id="3.30.1610.10">
    <property type="entry name" value="Peptidase S59, nucleoporin"/>
    <property type="match status" value="1"/>
</dbReference>
<keyword evidence="14" id="KW-1185">Reference proteome</keyword>
<dbReference type="InterPro" id="IPR037665">
    <property type="entry name" value="Nucleoporin_S59-like"/>
</dbReference>
<sequence>MQDYAQGRKFGNANGQAGAFGASTGFGGFGANNNTTANTTGFGSTNTNTGTGFTGGFGSTNTGGFGSNNNTPAAGGLFGTSLFGQQNNQQPQQTGGLFGASTNNQQTGGGLFGAKPAGATGGGLFGASTTNNTNTTGGGLFGGLGNNNQTQQNQGGGLFGQNNQQQQKPGGLFGSSTTNTGNTGGGLFGGSLNQNNNTGTGLGSSLFGNSQQNQQQQQPQLGGSLFGNSQQQLQQSTNQAPSFTTSMNANPYGNDQLFASLGTPGQSVGPLITPLSSGNKLKKSAILPQQKINPAASSRTITPQKRISGYGFSYSTYGSPASGAPSLSSSTLGGGSFSKSLSKSFSASNLRKTWTADDSILAPGAFQSTRKSFANTGSMKRLQIDKDVQVRNHLFDNDTGSPAFQKKRVSFDAHTALTNGTVNGTVPETDSPTPSAEEQGLLRSPARPHINGVATNGASSQSSAPVVGNELAVVHEDEATPSQSVIESRQNQTDQTPGEYWSKPSLKELKKMGRNELAQIKDFQVGRQGVGKIEFEKPVDLNGIDLDDLFGKVVRLEIRSATVYPSKSNTPAMGKGLNVPSKISLENSWPRAEANPSMYEKSGGRRVAKHIARLQKVGDTEFVSYNPETGVWVFKVEHFTTYGLDYDDDDDDANDSTLLSAPPESPTPNPRARNTPAPLDTMAPRLSQDDSTMVSEPGSSVDDTFDFKRGKKKTVPGSFDDESTMYEDDQAMGGEDQTMNSVQSFLDERSVGPYEEGSELEDSASYHSGSDSAMEQDMAGSFPVLDLTTELPPTIASKESAMPKSILKASQPLRPSAATPRKDLDFDADWAQTLQRTVSPKKQDRQALRASQGAALKRLDEKDEPTPKAVDHKAKPFSTSIDLMNSLFGQSTSRKVASSNALGGKGTGFEWPYQKKPKTGDDLDGMDDADRAFHESYKPHWTVDGTLTYATPGDAPKLQGSLISNLRASMVGQHKDVRFAKFTTPADVSSHANGSPGTLSNPSQIWSASLTAQADGGSTHISAGSVDEPPRAEIQGSIKFSEIADLISVDTPTGKYEQDLWRLASILFENAPVETHGLEPDIVRKAKLGEFWRSIVLSDADRQARQAQLAEERALAHLSANSIAEACDALVDGRNFRLATMVAQIGGSDIMGDVAAQINAWREQNALSEMSDAIRSIYTILSGECAVAEGKSGAGGESRADDVNISSRFGFDWRQAFGLRLWYAIDNDDHIETAVEQFENDLRDHREMTKPRPWYQRTDEKIDWVDPNPEEREDVLWGLLKIYRASKTNEHVDIGAILSPQNITGNPLDARVSWQLLQILRHQNVLPLDKDGGAWDERAITELSDSLTSTLSLPLLTPTHWLHAGWVLLHISKPAVRAEAIKSLLLFNGSRIGDNDSDANFKILTVDLKIAPEWIFAAKATHARSVVQDPVLEVQYLISGRSWSAAHDVLTTAVAPAAVIADNTQDLARLESLLDGFADAGNFEAVEGWNQGGGMYLDYINLLSLDRGYAANESATPADRASLLYRLATALEAVASTLPTRDVVERAACAEMSRKVGEWLDQLNDAIHTDKVKRKNEAQTERQRTLRLPLTEDRFLKHTRELSVGYYRAVIVGRGN</sequence>
<feature type="region of interest" description="Disordered" evidence="11">
    <location>
        <begin position="85"/>
        <end position="115"/>
    </location>
</feature>
<dbReference type="PROSITE" id="PS51434">
    <property type="entry name" value="NUP_C"/>
    <property type="match status" value="1"/>
</dbReference>
<feature type="domain" description="Peptidase S59" evidence="12">
    <location>
        <begin position="497"/>
        <end position="639"/>
    </location>
</feature>
<keyword evidence="4" id="KW-0677">Repeat</keyword>
<dbReference type="InterPro" id="IPR025574">
    <property type="entry name" value="Nucleoporin_FG_rpt"/>
</dbReference>
<dbReference type="EMBL" id="ML978714">
    <property type="protein sequence ID" value="KAF2089518.1"/>
    <property type="molecule type" value="Genomic_DNA"/>
</dbReference>
<feature type="compositionally biased region" description="Basic and acidic residues" evidence="11">
    <location>
        <begin position="857"/>
        <end position="874"/>
    </location>
</feature>
<feature type="compositionally biased region" description="Polar residues" evidence="11">
    <location>
        <begin position="240"/>
        <end position="251"/>
    </location>
</feature>
<dbReference type="GO" id="GO:0000973">
    <property type="term" value="P:post-transcriptional tethering of RNA polymerase II gene DNA at nuclear periphery"/>
    <property type="evidence" value="ECO:0007669"/>
    <property type="project" value="TreeGrafter"/>
</dbReference>
<dbReference type="InterPro" id="IPR021967">
    <property type="entry name" value="Nup98_C"/>
</dbReference>
<dbReference type="GO" id="GO:0044614">
    <property type="term" value="C:nuclear pore cytoplasmic filaments"/>
    <property type="evidence" value="ECO:0007669"/>
    <property type="project" value="TreeGrafter"/>
</dbReference>
<dbReference type="Gene3D" id="1.25.40.690">
    <property type="match status" value="1"/>
</dbReference>
<feature type="region of interest" description="Disordered" evidence="11">
    <location>
        <begin position="837"/>
        <end position="875"/>
    </location>
</feature>
<dbReference type="InterPro" id="IPR007230">
    <property type="entry name" value="Nup98_auto-Pept-S59_dom"/>
</dbReference>
<comment type="subcellular location">
    <subcellularLocation>
        <location evidence="1">Nucleus</location>
        <location evidence="1">Nuclear pore complex</location>
    </subcellularLocation>
</comment>
<name>A0A6A5YCT8_9PEZI</name>
<dbReference type="GO" id="GO:0051028">
    <property type="term" value="P:mRNA transport"/>
    <property type="evidence" value="ECO:0007669"/>
    <property type="project" value="UniProtKB-KW"/>
</dbReference>
<gene>
    <name evidence="13" type="ORF">K490DRAFT_37272</name>
</gene>